<reference evidence="2" key="1">
    <citation type="journal article" date="2023" name="Nat. Plants">
        <title>Single-cell RNA sequencing provides a high-resolution roadmap for understanding the multicellular compartmentation of specialized metabolism.</title>
        <authorList>
            <person name="Sun S."/>
            <person name="Shen X."/>
            <person name="Li Y."/>
            <person name="Li Y."/>
            <person name="Wang S."/>
            <person name="Li R."/>
            <person name="Zhang H."/>
            <person name="Shen G."/>
            <person name="Guo B."/>
            <person name="Wei J."/>
            <person name="Xu J."/>
            <person name="St-Pierre B."/>
            <person name="Chen S."/>
            <person name="Sun C."/>
        </authorList>
    </citation>
    <scope>NUCLEOTIDE SEQUENCE [LARGE SCALE GENOMIC DNA]</scope>
</reference>
<name>A0ACC0B2D0_CATRO</name>
<keyword evidence="2" id="KW-1185">Reference proteome</keyword>
<dbReference type="EMBL" id="CM044704">
    <property type="protein sequence ID" value="KAI5666798.1"/>
    <property type="molecule type" value="Genomic_DNA"/>
</dbReference>
<gene>
    <name evidence="1" type="ORF">M9H77_16651</name>
</gene>
<evidence type="ECO:0000313" key="1">
    <source>
        <dbReference type="EMBL" id="KAI5666798.1"/>
    </source>
</evidence>
<comment type="caution">
    <text evidence="1">The sequence shown here is derived from an EMBL/GenBank/DDBJ whole genome shotgun (WGS) entry which is preliminary data.</text>
</comment>
<accession>A0ACC0B2D0</accession>
<evidence type="ECO:0000313" key="2">
    <source>
        <dbReference type="Proteomes" id="UP001060085"/>
    </source>
</evidence>
<proteinExistence type="predicted"/>
<sequence length="536" mass="62416">MGFIQGKAEAITSYRRQLSLQILSFTEIYNQPHHRRLMLQANQTSCALFMGTWVYDESYLLYQYFLRAQSLTHKLTVNVRLTCLQLPQVSMETVYLRASQSISRDMDQLVTLDRGLRTLARWIDTNIDRRKAYEWAANSAYSVVTASRWVLALPSAVASPPQLLFSIKLGLGVLMLYFWSHSISFHFGRSVSGRRLINQRKRHKNMEAKPSVQGSSLLGESSKQEHIVVEKYDAEEEGGHLELKTPLPVLKMLQRLWKKMGEGKGLLLLSFWTTRILTERSHSSKLETKRKWFLGLEAIHKLRGTWKILHKFSINKFGWLVFRFHKEDRERILEGGPYMIYRRPLILKKIPLLFEFGACTNTVIPVWTTLRGLPLDLWNDHALPKICSKIGNPLCTNAMTRKKDRISYARVLVIVDVVKALVLVVPIMMPNGNIREHVIYENLPKFCLGCKIMDIRLKGVEKDNRWTNLSRNSRPLLSRMEETRWLLGKEMLWQIRSSKVIGRQTWPRPLIQAWFRTLIQKGSKVLIQVWVYVLLQ</sequence>
<dbReference type="Proteomes" id="UP001060085">
    <property type="component" value="Linkage Group LG04"/>
</dbReference>
<protein>
    <submittedName>
        <fullName evidence="1">Uncharacterized protein</fullName>
    </submittedName>
</protein>
<organism evidence="1 2">
    <name type="scientific">Catharanthus roseus</name>
    <name type="common">Madagascar periwinkle</name>
    <name type="synonym">Vinca rosea</name>
    <dbReference type="NCBI Taxonomy" id="4058"/>
    <lineage>
        <taxon>Eukaryota</taxon>
        <taxon>Viridiplantae</taxon>
        <taxon>Streptophyta</taxon>
        <taxon>Embryophyta</taxon>
        <taxon>Tracheophyta</taxon>
        <taxon>Spermatophyta</taxon>
        <taxon>Magnoliopsida</taxon>
        <taxon>eudicotyledons</taxon>
        <taxon>Gunneridae</taxon>
        <taxon>Pentapetalae</taxon>
        <taxon>asterids</taxon>
        <taxon>lamiids</taxon>
        <taxon>Gentianales</taxon>
        <taxon>Apocynaceae</taxon>
        <taxon>Rauvolfioideae</taxon>
        <taxon>Vinceae</taxon>
        <taxon>Catharanthinae</taxon>
        <taxon>Catharanthus</taxon>
    </lineage>
</organism>